<comment type="caution">
    <text evidence="1">The sequence shown here is derived from an EMBL/GenBank/DDBJ whole genome shotgun (WGS) entry which is preliminary data.</text>
</comment>
<organism evidence="1 2">
    <name type="scientific">Trifolium medium</name>
    <dbReference type="NCBI Taxonomy" id="97028"/>
    <lineage>
        <taxon>Eukaryota</taxon>
        <taxon>Viridiplantae</taxon>
        <taxon>Streptophyta</taxon>
        <taxon>Embryophyta</taxon>
        <taxon>Tracheophyta</taxon>
        <taxon>Spermatophyta</taxon>
        <taxon>Magnoliopsida</taxon>
        <taxon>eudicotyledons</taxon>
        <taxon>Gunneridae</taxon>
        <taxon>Pentapetalae</taxon>
        <taxon>rosids</taxon>
        <taxon>fabids</taxon>
        <taxon>Fabales</taxon>
        <taxon>Fabaceae</taxon>
        <taxon>Papilionoideae</taxon>
        <taxon>50 kb inversion clade</taxon>
        <taxon>NPAAA clade</taxon>
        <taxon>Hologalegina</taxon>
        <taxon>IRL clade</taxon>
        <taxon>Trifolieae</taxon>
        <taxon>Trifolium</taxon>
    </lineage>
</organism>
<dbReference type="EMBL" id="LXQA010782479">
    <property type="protein sequence ID" value="MCI70760.1"/>
    <property type="molecule type" value="Genomic_DNA"/>
</dbReference>
<evidence type="ECO:0000313" key="1">
    <source>
        <dbReference type="EMBL" id="MCI70760.1"/>
    </source>
</evidence>
<dbReference type="Proteomes" id="UP000265520">
    <property type="component" value="Unassembled WGS sequence"/>
</dbReference>
<name>A0A392UEA1_9FABA</name>
<dbReference type="AlphaFoldDB" id="A0A392UEA1"/>
<feature type="non-terminal residue" evidence="1">
    <location>
        <position position="55"/>
    </location>
</feature>
<sequence>MMKTFMTTPVKTAAELELVKVVTNSAEVACVYCDGGHLFEDCPGNPVCCESEETT</sequence>
<reference evidence="1 2" key="1">
    <citation type="journal article" date="2018" name="Front. Plant Sci.">
        <title>Red Clover (Trifolium pratense) and Zigzag Clover (T. medium) - A Picture of Genomic Similarities and Differences.</title>
        <authorList>
            <person name="Dluhosova J."/>
            <person name="Istvanek J."/>
            <person name="Nedelnik J."/>
            <person name="Repkova J."/>
        </authorList>
    </citation>
    <scope>NUCLEOTIDE SEQUENCE [LARGE SCALE GENOMIC DNA]</scope>
    <source>
        <strain evidence="2">cv. 10/8</strain>
        <tissue evidence="1">Leaf</tissue>
    </source>
</reference>
<keyword evidence="2" id="KW-1185">Reference proteome</keyword>
<accession>A0A392UEA1</accession>
<proteinExistence type="predicted"/>
<evidence type="ECO:0000313" key="2">
    <source>
        <dbReference type="Proteomes" id="UP000265520"/>
    </source>
</evidence>
<protein>
    <submittedName>
        <fullName evidence="1">Uncharacterized protein</fullName>
    </submittedName>
</protein>